<reference evidence="1 2" key="1">
    <citation type="submission" date="2019-02" db="EMBL/GenBank/DDBJ databases">
        <title>Genome sequencing of the rare red list fungi Dentipellis fragilis.</title>
        <authorList>
            <person name="Buettner E."/>
            <person name="Kellner H."/>
        </authorList>
    </citation>
    <scope>NUCLEOTIDE SEQUENCE [LARGE SCALE GENOMIC DNA]</scope>
    <source>
        <strain evidence="1 2">DSM 105465</strain>
    </source>
</reference>
<proteinExistence type="predicted"/>
<gene>
    <name evidence="1" type="ORF">EVG20_g4835</name>
</gene>
<accession>A0A4Y9YVL5</accession>
<protein>
    <submittedName>
        <fullName evidence="1">Uncharacterized protein</fullName>
    </submittedName>
</protein>
<evidence type="ECO:0000313" key="1">
    <source>
        <dbReference type="EMBL" id="TFY66262.1"/>
    </source>
</evidence>
<dbReference type="AlphaFoldDB" id="A0A4Y9YVL5"/>
<dbReference type="EMBL" id="SEOQ01000263">
    <property type="protein sequence ID" value="TFY66262.1"/>
    <property type="molecule type" value="Genomic_DNA"/>
</dbReference>
<keyword evidence="2" id="KW-1185">Reference proteome</keyword>
<organism evidence="1 2">
    <name type="scientific">Dentipellis fragilis</name>
    <dbReference type="NCBI Taxonomy" id="205917"/>
    <lineage>
        <taxon>Eukaryota</taxon>
        <taxon>Fungi</taxon>
        <taxon>Dikarya</taxon>
        <taxon>Basidiomycota</taxon>
        <taxon>Agaricomycotina</taxon>
        <taxon>Agaricomycetes</taxon>
        <taxon>Russulales</taxon>
        <taxon>Hericiaceae</taxon>
        <taxon>Dentipellis</taxon>
    </lineage>
</organism>
<evidence type="ECO:0000313" key="2">
    <source>
        <dbReference type="Proteomes" id="UP000298327"/>
    </source>
</evidence>
<dbReference type="Proteomes" id="UP000298327">
    <property type="component" value="Unassembled WGS sequence"/>
</dbReference>
<comment type="caution">
    <text evidence="1">The sequence shown here is derived from an EMBL/GenBank/DDBJ whole genome shotgun (WGS) entry which is preliminary data.</text>
</comment>
<name>A0A4Y9YVL5_9AGAM</name>
<sequence>MSTQHSPSSSSSEFQTFDNTLEKLKIPLLRVFHDHLTSVSQELHFCKIMPPDAADELTPELLAEFNSKAQDMLKSARFLEKLLLWEVPTVSSLLDSLRDMHAQSKLSELEVIFHSTKAQVEQIRIESIPLRKDWAESLQSLRLYVNHYESSASDDIKRRITEGISQVIDFYADDGSLSHVELSARHLMLSAWPESKVPANEGLQSSRKESKLRSIWLQRIEVHVVNLAVRYPQLDRATLLHCKIQSQDFTPYKNLTILHVDLTTAEQLLLESSEHGDNSERRGRTTIFPKLEHLRLDLEIYTPSMGYSGYQEGSRAQQLLRGLQDYRLKQLDLFNVELTPPATNGGFCLDIFLRDISERFKELSVLDLSLICPIPKEDPLNTHITALLALGENKWSRLDNLDNSDEFEHLRLQRYRASDEGRTGE</sequence>